<protein>
    <recommendedName>
        <fullName evidence="2">AB hydrolase-1 domain-containing protein</fullName>
    </recommendedName>
</protein>
<reference evidence="3" key="1">
    <citation type="submission" date="2022-12" db="EMBL/GenBank/DDBJ databases">
        <title>Draft genome assemblies for two species of Escallonia (Escalloniales).</title>
        <authorList>
            <person name="Chanderbali A."/>
            <person name="Dervinis C."/>
            <person name="Anghel I."/>
            <person name="Soltis D."/>
            <person name="Soltis P."/>
            <person name="Zapata F."/>
        </authorList>
    </citation>
    <scope>NUCLEOTIDE SEQUENCE</scope>
    <source>
        <strain evidence="3">UCBG64.0493</strain>
        <tissue evidence="3">Leaf</tissue>
    </source>
</reference>
<dbReference type="InterPro" id="IPR000073">
    <property type="entry name" value="AB_hydrolase_1"/>
</dbReference>
<dbReference type="EMBL" id="JAVXUP010000222">
    <property type="protein sequence ID" value="KAK3033805.1"/>
    <property type="molecule type" value="Genomic_DNA"/>
</dbReference>
<gene>
    <name evidence="3" type="ORF">RJ639_034376</name>
</gene>
<dbReference type="AlphaFoldDB" id="A0AA88X0P9"/>
<feature type="signal peptide" evidence="1">
    <location>
        <begin position="1"/>
        <end position="20"/>
    </location>
</feature>
<feature type="chain" id="PRO_5041736234" description="AB hydrolase-1 domain-containing protein" evidence="1">
    <location>
        <begin position="21"/>
        <end position="366"/>
    </location>
</feature>
<dbReference type="PANTHER" id="PTHR45763:SF61">
    <property type="entry name" value="AB HYDROLASE-1 DOMAIN-CONTAINING PROTEIN"/>
    <property type="match status" value="1"/>
</dbReference>
<keyword evidence="4" id="KW-1185">Reference proteome</keyword>
<proteinExistence type="predicted"/>
<sequence>MLKKIILVLLVGCLAWAYQATRPPPPKICGSPGGAPITSSRIKLRDGRHLAYAEHGVPKDIAKYKIIFAHGFGSSRHDASIATLETTEQLGIYLLTFDRPGYGESDPDPKRTMQSTALDIEELADKMELGQKFYVIGYSMGGQVVWGCLKYIPHRLAGAALIAPVVNYWWSGFPKNLSVKAYYEQYPQDQWALRVAHYTPWLTYWWNTQKWFPASSAIARKPKFSHQDLEIMSKFAGRQSSKHVKSNEMHVNSGFVTCCQKQTLPTQQGEFESIHRDMMVGFGSWEFDVMEIKNPFADTAGSVYLWQGNEDGLVPVTLQRYIAERLPWIQYNEIAGGGHLFPYADGIREAIMRALLLGEKLPSVDG</sequence>
<comment type="caution">
    <text evidence="3">The sequence shown here is derived from an EMBL/GenBank/DDBJ whole genome shotgun (WGS) entry which is preliminary data.</text>
</comment>
<evidence type="ECO:0000313" key="3">
    <source>
        <dbReference type="EMBL" id="KAK3033805.1"/>
    </source>
</evidence>
<dbReference type="Gene3D" id="3.40.50.1820">
    <property type="entry name" value="alpha/beta hydrolase"/>
    <property type="match status" value="1"/>
</dbReference>
<dbReference type="GO" id="GO:0016787">
    <property type="term" value="F:hydrolase activity"/>
    <property type="evidence" value="ECO:0007669"/>
    <property type="project" value="UniProtKB-ARBA"/>
</dbReference>
<organism evidence="3 4">
    <name type="scientific">Escallonia herrerae</name>
    <dbReference type="NCBI Taxonomy" id="1293975"/>
    <lineage>
        <taxon>Eukaryota</taxon>
        <taxon>Viridiplantae</taxon>
        <taxon>Streptophyta</taxon>
        <taxon>Embryophyta</taxon>
        <taxon>Tracheophyta</taxon>
        <taxon>Spermatophyta</taxon>
        <taxon>Magnoliopsida</taxon>
        <taxon>eudicotyledons</taxon>
        <taxon>Gunneridae</taxon>
        <taxon>Pentapetalae</taxon>
        <taxon>asterids</taxon>
        <taxon>campanulids</taxon>
        <taxon>Escalloniales</taxon>
        <taxon>Escalloniaceae</taxon>
        <taxon>Escallonia</taxon>
    </lineage>
</organism>
<evidence type="ECO:0000259" key="2">
    <source>
        <dbReference type="Pfam" id="PF12697"/>
    </source>
</evidence>
<dbReference type="InterPro" id="IPR029058">
    <property type="entry name" value="AB_hydrolase_fold"/>
</dbReference>
<keyword evidence="1" id="KW-0732">Signal</keyword>
<accession>A0AA88X0P9</accession>
<evidence type="ECO:0000313" key="4">
    <source>
        <dbReference type="Proteomes" id="UP001188597"/>
    </source>
</evidence>
<evidence type="ECO:0000256" key="1">
    <source>
        <dbReference type="SAM" id="SignalP"/>
    </source>
</evidence>
<dbReference type="SUPFAM" id="SSF53474">
    <property type="entry name" value="alpha/beta-Hydrolases"/>
    <property type="match status" value="1"/>
</dbReference>
<dbReference type="FunFam" id="3.40.50.1820:FF:000270">
    <property type="entry name" value="Alpha/beta-Hydrolases superfamily protein"/>
    <property type="match status" value="1"/>
</dbReference>
<name>A0AA88X0P9_9ASTE</name>
<dbReference type="Proteomes" id="UP001188597">
    <property type="component" value="Unassembled WGS sequence"/>
</dbReference>
<feature type="domain" description="AB hydrolase-1" evidence="2">
    <location>
        <begin position="66"/>
        <end position="344"/>
    </location>
</feature>
<dbReference type="PANTHER" id="PTHR45763">
    <property type="entry name" value="HYDROLASE, ALPHA/BETA FOLD FAMILY PROTEIN, EXPRESSED-RELATED"/>
    <property type="match status" value="1"/>
</dbReference>
<dbReference type="Pfam" id="PF12697">
    <property type="entry name" value="Abhydrolase_6"/>
    <property type="match status" value="1"/>
</dbReference>